<dbReference type="AlphaFoldDB" id="A0A1F4VHA1"/>
<dbReference type="SUPFAM" id="SSF52980">
    <property type="entry name" value="Restriction endonuclease-like"/>
    <property type="match status" value="1"/>
</dbReference>
<evidence type="ECO:0000256" key="1">
    <source>
        <dbReference type="ARBA" id="ARBA00006738"/>
    </source>
</evidence>
<reference evidence="3 4" key="1">
    <citation type="journal article" date="2016" name="Nat. Commun.">
        <title>Thousands of microbial genomes shed light on interconnected biogeochemical processes in an aquifer system.</title>
        <authorList>
            <person name="Anantharaman K."/>
            <person name="Brown C.T."/>
            <person name="Hug L.A."/>
            <person name="Sharon I."/>
            <person name="Castelle C.J."/>
            <person name="Probst A.J."/>
            <person name="Thomas B.C."/>
            <person name="Singh A."/>
            <person name="Wilkins M.J."/>
            <person name="Karaoz U."/>
            <person name="Brodie E.L."/>
            <person name="Williams K.H."/>
            <person name="Hubbard S.S."/>
            <person name="Banfield J.F."/>
        </authorList>
    </citation>
    <scope>NUCLEOTIDE SEQUENCE [LARGE SCALE GENOMIC DNA]</scope>
</reference>
<comment type="caution">
    <text evidence="3">The sequence shown here is derived from an EMBL/GenBank/DDBJ whole genome shotgun (WGS) entry which is preliminary data.</text>
</comment>
<dbReference type="InterPro" id="IPR003509">
    <property type="entry name" value="UPF0102_YraN-like"/>
</dbReference>
<dbReference type="GO" id="GO:0003676">
    <property type="term" value="F:nucleic acid binding"/>
    <property type="evidence" value="ECO:0007669"/>
    <property type="project" value="InterPro"/>
</dbReference>
<dbReference type="PANTHER" id="PTHR34039">
    <property type="entry name" value="UPF0102 PROTEIN YRAN"/>
    <property type="match status" value="1"/>
</dbReference>
<dbReference type="CDD" id="cd20736">
    <property type="entry name" value="PoNe_Nuclease"/>
    <property type="match status" value="1"/>
</dbReference>
<dbReference type="Gene3D" id="3.40.1350.10">
    <property type="match status" value="1"/>
</dbReference>
<protein>
    <recommendedName>
        <fullName evidence="2">UPF0102 protein A2797_02140</fullName>
    </recommendedName>
</protein>
<dbReference type="EMBL" id="MEVC01000003">
    <property type="protein sequence ID" value="OGC56133.1"/>
    <property type="molecule type" value="Genomic_DNA"/>
</dbReference>
<dbReference type="NCBIfam" id="NF009150">
    <property type="entry name" value="PRK12497.1-3"/>
    <property type="match status" value="1"/>
</dbReference>
<accession>A0A1F4VHA1</accession>
<dbReference type="STRING" id="1802619.A2797_02140"/>
<evidence type="ECO:0000313" key="4">
    <source>
        <dbReference type="Proteomes" id="UP000179005"/>
    </source>
</evidence>
<proteinExistence type="inferred from homology"/>
<comment type="similarity">
    <text evidence="1 2">Belongs to the UPF0102 family.</text>
</comment>
<dbReference type="Proteomes" id="UP000179005">
    <property type="component" value="Unassembled WGS sequence"/>
</dbReference>
<evidence type="ECO:0000313" key="3">
    <source>
        <dbReference type="EMBL" id="OGC56133.1"/>
    </source>
</evidence>
<dbReference type="Pfam" id="PF02021">
    <property type="entry name" value="UPF0102"/>
    <property type="match status" value="1"/>
</dbReference>
<name>A0A1F4VHA1_UNCKA</name>
<dbReference type="InterPro" id="IPR011856">
    <property type="entry name" value="tRNA_endonuc-like_dom_sf"/>
</dbReference>
<dbReference type="HAMAP" id="MF_00048">
    <property type="entry name" value="UPF0102"/>
    <property type="match status" value="1"/>
</dbReference>
<gene>
    <name evidence="3" type="ORF">A2797_02140</name>
</gene>
<dbReference type="InterPro" id="IPR011335">
    <property type="entry name" value="Restrct_endonuc-II-like"/>
</dbReference>
<evidence type="ECO:0000256" key="2">
    <source>
        <dbReference type="HAMAP-Rule" id="MF_00048"/>
    </source>
</evidence>
<dbReference type="PANTHER" id="PTHR34039:SF1">
    <property type="entry name" value="UPF0102 PROTEIN YRAN"/>
    <property type="match status" value="1"/>
</dbReference>
<dbReference type="NCBIfam" id="TIGR00252">
    <property type="entry name" value="YraN family protein"/>
    <property type="match status" value="1"/>
</dbReference>
<sequence>MNLGQEGEKVAQKFLEKKGFKFIERNFKTPRWGEIDLVMRDGDTTVFVEVKARSGSSAKLFGGPLGSINYFKLRALKRAAQFYLSSKKLGQEAARIDAVSVILDDSGTAKIEHFPNITGIVW</sequence>
<organism evidence="3 4">
    <name type="scientific">candidate division WWE3 bacterium RIFCSPHIGHO2_01_FULL_48_15</name>
    <dbReference type="NCBI Taxonomy" id="1802619"/>
    <lineage>
        <taxon>Bacteria</taxon>
        <taxon>Katanobacteria</taxon>
    </lineage>
</organism>